<gene>
    <name evidence="2" type="ORF">TM448A01231_0019</name>
</gene>
<dbReference type="InterPro" id="IPR013137">
    <property type="entry name" value="Znf_TFIIB"/>
</dbReference>
<protein>
    <submittedName>
        <fullName evidence="2">Putative transcription factor TFIIB zinc-binding motif</fullName>
    </submittedName>
</protein>
<reference evidence="2" key="1">
    <citation type="submission" date="2020-03" db="EMBL/GenBank/DDBJ databases">
        <title>The deep terrestrial virosphere.</title>
        <authorList>
            <person name="Holmfeldt K."/>
            <person name="Nilsson E."/>
            <person name="Simone D."/>
            <person name="Lopez-Fernandez M."/>
            <person name="Wu X."/>
            <person name="de Brujin I."/>
            <person name="Lundin D."/>
            <person name="Andersson A."/>
            <person name="Bertilsson S."/>
            <person name="Dopson M."/>
        </authorList>
    </citation>
    <scope>NUCLEOTIDE SEQUENCE</scope>
    <source>
        <strain evidence="2">TM448A01231</strain>
    </source>
</reference>
<sequence>MPKRAGRTKEKWAIICPRCESRVIYYRNKTRDFVCRRCGAIFKPEITKR</sequence>
<dbReference type="AlphaFoldDB" id="A0A6H1ZNR1"/>
<dbReference type="SUPFAM" id="SSF57783">
    <property type="entry name" value="Zinc beta-ribbon"/>
    <property type="match status" value="1"/>
</dbReference>
<name>A0A6H1ZNR1_9ZZZZ</name>
<accession>A0A6H1ZNR1</accession>
<evidence type="ECO:0000259" key="1">
    <source>
        <dbReference type="Pfam" id="PF08271"/>
    </source>
</evidence>
<dbReference type="Pfam" id="PF08271">
    <property type="entry name" value="Zn_Ribbon_TF"/>
    <property type="match status" value="1"/>
</dbReference>
<proteinExistence type="predicted"/>
<feature type="domain" description="TFIIB-type" evidence="1">
    <location>
        <begin position="15"/>
        <end position="43"/>
    </location>
</feature>
<organism evidence="2">
    <name type="scientific">viral metagenome</name>
    <dbReference type="NCBI Taxonomy" id="1070528"/>
    <lineage>
        <taxon>unclassified sequences</taxon>
        <taxon>metagenomes</taxon>
        <taxon>organismal metagenomes</taxon>
    </lineage>
</organism>
<dbReference type="EMBL" id="MT144118">
    <property type="protein sequence ID" value="QJA49119.1"/>
    <property type="molecule type" value="Genomic_DNA"/>
</dbReference>
<dbReference type="Gene3D" id="2.20.25.10">
    <property type="match status" value="1"/>
</dbReference>
<evidence type="ECO:0000313" key="2">
    <source>
        <dbReference type="EMBL" id="QJA49119.1"/>
    </source>
</evidence>